<sequence length="150" mass="17761">MSCEEQKLLLGGVVLSLSSLFVLRRHRARDEERERSLQRKRETFKRSFSLFYPPRFVLLLFFPGSTSFSFFGLVMVRCCNFYNAFMLSTKGYPPRVPLSHVAKLECDVEGFYWMVFWGFLWKSIEGWRKNDGRGGGGERCRRLEKEKDKY</sequence>
<accession>A0A0R0FJ80</accession>
<dbReference type="Proteomes" id="UP000008827">
    <property type="component" value="Chromosome 17"/>
</dbReference>
<reference evidence="2" key="3">
    <citation type="submission" date="2018-07" db="EMBL/GenBank/DDBJ databases">
        <title>WGS assembly of Glycine max.</title>
        <authorList>
            <person name="Schmutz J."/>
            <person name="Cannon S."/>
            <person name="Schlueter J."/>
            <person name="Ma J."/>
            <person name="Mitros T."/>
            <person name="Nelson W."/>
            <person name="Hyten D."/>
            <person name="Song Q."/>
            <person name="Thelen J."/>
            <person name="Cheng J."/>
            <person name="Xu D."/>
            <person name="Hellsten U."/>
            <person name="May G."/>
            <person name="Yu Y."/>
            <person name="Sakurai T."/>
            <person name="Umezawa T."/>
            <person name="Bhattacharyya M."/>
            <person name="Sandhu D."/>
            <person name="Valliyodan B."/>
            <person name="Lindquist E."/>
            <person name="Peto M."/>
            <person name="Grant D."/>
            <person name="Shu S."/>
            <person name="Goodstein D."/>
            <person name="Barry K."/>
            <person name="Futrell-Griggs M."/>
            <person name="Abernathy B."/>
            <person name="Du J."/>
            <person name="Tian Z."/>
            <person name="Zhu L."/>
            <person name="Gill N."/>
            <person name="Joshi T."/>
            <person name="Libault M."/>
            <person name="Sethuraman A."/>
            <person name="Zhang X."/>
            <person name="Shinozaki K."/>
            <person name="Nguyen H."/>
            <person name="Wing R."/>
            <person name="Cregan P."/>
            <person name="Specht J."/>
            <person name="Grimwood J."/>
            <person name="Rokhsar D."/>
            <person name="Stacey G."/>
            <person name="Shoemaker R."/>
            <person name="Jackson S."/>
        </authorList>
    </citation>
    <scope>NUCLEOTIDE SEQUENCE</scope>
    <source>
        <tissue evidence="2">Callus</tissue>
    </source>
</reference>
<organism evidence="2">
    <name type="scientific">Glycine max</name>
    <name type="common">Soybean</name>
    <name type="synonym">Glycine hispida</name>
    <dbReference type="NCBI Taxonomy" id="3847"/>
    <lineage>
        <taxon>Eukaryota</taxon>
        <taxon>Viridiplantae</taxon>
        <taxon>Streptophyta</taxon>
        <taxon>Embryophyta</taxon>
        <taxon>Tracheophyta</taxon>
        <taxon>Spermatophyta</taxon>
        <taxon>Magnoliopsida</taxon>
        <taxon>eudicotyledons</taxon>
        <taxon>Gunneridae</taxon>
        <taxon>Pentapetalae</taxon>
        <taxon>rosids</taxon>
        <taxon>fabids</taxon>
        <taxon>Fabales</taxon>
        <taxon>Fabaceae</taxon>
        <taxon>Papilionoideae</taxon>
        <taxon>50 kb inversion clade</taxon>
        <taxon>NPAAA clade</taxon>
        <taxon>indigoferoid/millettioid clade</taxon>
        <taxon>Phaseoleae</taxon>
        <taxon>Glycine</taxon>
        <taxon>Glycine subgen. Soja</taxon>
    </lineage>
</organism>
<dbReference type="Gramene" id="KRH02875">
    <property type="protein sequence ID" value="KRH02875"/>
    <property type="gene ID" value="GLYMA_17G063700"/>
</dbReference>
<keyword evidence="4" id="KW-1185">Reference proteome</keyword>
<dbReference type="EMBL" id="CM000850">
    <property type="protein sequence ID" value="KRH02875.1"/>
    <property type="molecule type" value="Genomic_DNA"/>
</dbReference>
<evidence type="ECO:0000256" key="1">
    <source>
        <dbReference type="SAM" id="MobiDB-lite"/>
    </source>
</evidence>
<reference evidence="2 3" key="1">
    <citation type="journal article" date="2010" name="Nature">
        <title>Genome sequence of the palaeopolyploid soybean.</title>
        <authorList>
            <person name="Schmutz J."/>
            <person name="Cannon S.B."/>
            <person name="Schlueter J."/>
            <person name="Ma J."/>
            <person name="Mitros T."/>
            <person name="Nelson W."/>
            <person name="Hyten D.L."/>
            <person name="Song Q."/>
            <person name="Thelen J.J."/>
            <person name="Cheng J."/>
            <person name="Xu D."/>
            <person name="Hellsten U."/>
            <person name="May G.D."/>
            <person name="Yu Y."/>
            <person name="Sakurai T."/>
            <person name="Umezawa T."/>
            <person name="Bhattacharyya M.K."/>
            <person name="Sandhu D."/>
            <person name="Valliyodan B."/>
            <person name="Lindquist E."/>
            <person name="Peto M."/>
            <person name="Grant D."/>
            <person name="Shu S."/>
            <person name="Goodstein D."/>
            <person name="Barry K."/>
            <person name="Futrell-Griggs M."/>
            <person name="Abernathy B."/>
            <person name="Du J."/>
            <person name="Tian Z."/>
            <person name="Zhu L."/>
            <person name="Gill N."/>
            <person name="Joshi T."/>
            <person name="Libault M."/>
            <person name="Sethuraman A."/>
            <person name="Zhang X.-C."/>
            <person name="Shinozaki K."/>
            <person name="Nguyen H.T."/>
            <person name="Wing R.A."/>
            <person name="Cregan P."/>
            <person name="Specht J."/>
            <person name="Grimwood J."/>
            <person name="Rokhsar D."/>
            <person name="Stacey G."/>
            <person name="Shoemaker R.C."/>
            <person name="Jackson S.A."/>
        </authorList>
    </citation>
    <scope>NUCLEOTIDE SEQUENCE</scope>
    <source>
        <strain evidence="3">cv. Williams 82</strain>
        <tissue evidence="2">Callus</tissue>
    </source>
</reference>
<dbReference type="SMR" id="A0A0R0FJ80"/>
<dbReference type="EnsemblPlants" id="KRH02875">
    <property type="protein sequence ID" value="KRH02875"/>
    <property type="gene ID" value="GLYMA_17G063700"/>
</dbReference>
<dbReference type="InParanoid" id="A0A0R0FJ80"/>
<name>A0A0R0FJ80_SOYBN</name>
<proteinExistence type="predicted"/>
<gene>
    <name evidence="2" type="ORF">GLYMA_17G063700</name>
</gene>
<reference evidence="3" key="2">
    <citation type="submission" date="2018-02" db="UniProtKB">
        <authorList>
            <consortium name="EnsemblPlants"/>
        </authorList>
    </citation>
    <scope>IDENTIFICATION</scope>
    <source>
        <strain evidence="3">Williams 82</strain>
    </source>
</reference>
<feature type="region of interest" description="Disordered" evidence="1">
    <location>
        <begin position="130"/>
        <end position="150"/>
    </location>
</feature>
<evidence type="ECO:0000313" key="2">
    <source>
        <dbReference type="EMBL" id="KRH02875.1"/>
    </source>
</evidence>
<protein>
    <submittedName>
        <fullName evidence="2 3">Uncharacterized protein</fullName>
    </submittedName>
</protein>
<dbReference type="AlphaFoldDB" id="A0A0R0FJ80"/>
<evidence type="ECO:0000313" key="4">
    <source>
        <dbReference type="Proteomes" id="UP000008827"/>
    </source>
</evidence>
<evidence type="ECO:0000313" key="3">
    <source>
        <dbReference type="EnsemblPlants" id="KRH02875"/>
    </source>
</evidence>